<accession>A0A8T0XQX2</accession>
<keyword evidence="2" id="KW-0472">Membrane</keyword>
<gene>
    <name evidence="3" type="ORF">PVAP13_1KG167905</name>
</gene>
<keyword evidence="2" id="KW-1133">Transmembrane helix</keyword>
<evidence type="ECO:0000256" key="2">
    <source>
        <dbReference type="SAM" id="Phobius"/>
    </source>
</evidence>
<dbReference type="Proteomes" id="UP000823388">
    <property type="component" value="Chromosome 1K"/>
</dbReference>
<evidence type="ECO:0000313" key="3">
    <source>
        <dbReference type="EMBL" id="KAG2657849.1"/>
    </source>
</evidence>
<sequence length="231" mass="24614">MELAAPVCRQASRRPLSPCHGAYRNPLELAVSTAESRPHPGGGARSGRVSRARHGVAQARLREGHGGRRWWRRSRPSRWISDAPPSSALPPPLFGSACLDLAAAALAVHGARRSLRSVSCRRRASWWRGRAGAPPPTARGRCASERRRIPAAACFLSLWAAAMLGPFLLPQIWAVKGPRRAPPAGVAPPHRAAPTGAARLLLALLFLSRRASAVVAAGAWALPIPDILGAR</sequence>
<dbReference type="EMBL" id="CM029037">
    <property type="protein sequence ID" value="KAG2657849.1"/>
    <property type="molecule type" value="Genomic_DNA"/>
</dbReference>
<reference evidence="3" key="1">
    <citation type="submission" date="2020-05" db="EMBL/GenBank/DDBJ databases">
        <title>WGS assembly of Panicum virgatum.</title>
        <authorList>
            <person name="Lovell J.T."/>
            <person name="Jenkins J."/>
            <person name="Shu S."/>
            <person name="Juenger T.E."/>
            <person name="Schmutz J."/>
        </authorList>
    </citation>
    <scope>NUCLEOTIDE SEQUENCE</scope>
    <source>
        <strain evidence="3">AP13</strain>
    </source>
</reference>
<keyword evidence="2" id="KW-0812">Transmembrane</keyword>
<feature type="region of interest" description="Disordered" evidence="1">
    <location>
        <begin position="32"/>
        <end position="56"/>
    </location>
</feature>
<feature type="transmembrane region" description="Helical" evidence="2">
    <location>
        <begin position="149"/>
        <end position="169"/>
    </location>
</feature>
<keyword evidence="4" id="KW-1185">Reference proteome</keyword>
<evidence type="ECO:0000256" key="1">
    <source>
        <dbReference type="SAM" id="MobiDB-lite"/>
    </source>
</evidence>
<organism evidence="3 4">
    <name type="scientific">Panicum virgatum</name>
    <name type="common">Blackwell switchgrass</name>
    <dbReference type="NCBI Taxonomy" id="38727"/>
    <lineage>
        <taxon>Eukaryota</taxon>
        <taxon>Viridiplantae</taxon>
        <taxon>Streptophyta</taxon>
        <taxon>Embryophyta</taxon>
        <taxon>Tracheophyta</taxon>
        <taxon>Spermatophyta</taxon>
        <taxon>Magnoliopsida</taxon>
        <taxon>Liliopsida</taxon>
        <taxon>Poales</taxon>
        <taxon>Poaceae</taxon>
        <taxon>PACMAD clade</taxon>
        <taxon>Panicoideae</taxon>
        <taxon>Panicodae</taxon>
        <taxon>Paniceae</taxon>
        <taxon>Panicinae</taxon>
        <taxon>Panicum</taxon>
        <taxon>Panicum sect. Hiantes</taxon>
    </lineage>
</organism>
<name>A0A8T0XQX2_PANVG</name>
<comment type="caution">
    <text evidence="3">The sequence shown here is derived from an EMBL/GenBank/DDBJ whole genome shotgun (WGS) entry which is preliminary data.</text>
</comment>
<dbReference type="AlphaFoldDB" id="A0A8T0XQX2"/>
<proteinExistence type="predicted"/>
<evidence type="ECO:0000313" key="4">
    <source>
        <dbReference type="Proteomes" id="UP000823388"/>
    </source>
</evidence>
<protein>
    <submittedName>
        <fullName evidence="3">Uncharacterized protein</fullName>
    </submittedName>
</protein>